<dbReference type="AlphaFoldDB" id="A0A562SL59"/>
<gene>
    <name evidence="1" type="ORF">JM93_03901</name>
</gene>
<organism evidence="1 2">
    <name type="scientific">Roseibium hamelinense</name>
    <dbReference type="NCBI Taxonomy" id="150831"/>
    <lineage>
        <taxon>Bacteria</taxon>
        <taxon>Pseudomonadati</taxon>
        <taxon>Pseudomonadota</taxon>
        <taxon>Alphaproteobacteria</taxon>
        <taxon>Hyphomicrobiales</taxon>
        <taxon>Stappiaceae</taxon>
        <taxon>Roseibium</taxon>
    </lineage>
</organism>
<proteinExistence type="predicted"/>
<accession>A0A562SL59</accession>
<protein>
    <submittedName>
        <fullName evidence="1">Uncharacterized protein</fullName>
    </submittedName>
</protein>
<name>A0A562SL59_9HYPH</name>
<comment type="caution">
    <text evidence="1">The sequence shown here is derived from an EMBL/GenBank/DDBJ whole genome shotgun (WGS) entry which is preliminary data.</text>
</comment>
<evidence type="ECO:0000313" key="2">
    <source>
        <dbReference type="Proteomes" id="UP000320593"/>
    </source>
</evidence>
<dbReference type="Proteomes" id="UP000320593">
    <property type="component" value="Unassembled WGS sequence"/>
</dbReference>
<sequence>MRRASAYRVWSVDRPQVREAPLGPGLRVLAKVVEKGLRKEAGPRCTALVEHRGLEFSALKFDDQA</sequence>
<dbReference type="EMBL" id="VLLF01000010">
    <property type="protein sequence ID" value="TWI81938.1"/>
    <property type="molecule type" value="Genomic_DNA"/>
</dbReference>
<keyword evidence="2" id="KW-1185">Reference proteome</keyword>
<evidence type="ECO:0000313" key="1">
    <source>
        <dbReference type="EMBL" id="TWI81938.1"/>
    </source>
</evidence>
<reference evidence="1 2" key="1">
    <citation type="submission" date="2019-07" db="EMBL/GenBank/DDBJ databases">
        <title>Genomic Encyclopedia of Archaeal and Bacterial Type Strains, Phase II (KMG-II): from individual species to whole genera.</title>
        <authorList>
            <person name="Goeker M."/>
        </authorList>
    </citation>
    <scope>NUCLEOTIDE SEQUENCE [LARGE SCALE GENOMIC DNA]</scope>
    <source>
        <strain evidence="1 2">ATCC BAA-252</strain>
    </source>
</reference>